<protein>
    <submittedName>
        <fullName evidence="2">Uncharacterized protein</fullName>
    </submittedName>
</protein>
<keyword evidence="1" id="KW-0472">Membrane</keyword>
<keyword evidence="1" id="KW-0812">Transmembrane</keyword>
<keyword evidence="1" id="KW-1133">Transmembrane helix</keyword>
<evidence type="ECO:0000256" key="1">
    <source>
        <dbReference type="SAM" id="Phobius"/>
    </source>
</evidence>
<keyword evidence="3" id="KW-1185">Reference proteome</keyword>
<name>A0AAU9JE19_9CILI</name>
<reference evidence="2" key="1">
    <citation type="submission" date="2021-09" db="EMBL/GenBank/DDBJ databases">
        <authorList>
            <consortium name="AG Swart"/>
            <person name="Singh M."/>
            <person name="Singh A."/>
            <person name="Seah K."/>
            <person name="Emmerich C."/>
        </authorList>
    </citation>
    <scope>NUCLEOTIDE SEQUENCE</scope>
    <source>
        <strain evidence="2">ATCC30299</strain>
    </source>
</reference>
<dbReference type="Proteomes" id="UP001162131">
    <property type="component" value="Unassembled WGS sequence"/>
</dbReference>
<dbReference type="EMBL" id="CAJZBQ010000035">
    <property type="protein sequence ID" value="CAG9323901.1"/>
    <property type="molecule type" value="Genomic_DNA"/>
</dbReference>
<organism evidence="2 3">
    <name type="scientific">Blepharisma stoltei</name>
    <dbReference type="NCBI Taxonomy" id="1481888"/>
    <lineage>
        <taxon>Eukaryota</taxon>
        <taxon>Sar</taxon>
        <taxon>Alveolata</taxon>
        <taxon>Ciliophora</taxon>
        <taxon>Postciliodesmatophora</taxon>
        <taxon>Heterotrichea</taxon>
        <taxon>Heterotrichida</taxon>
        <taxon>Blepharismidae</taxon>
        <taxon>Blepharisma</taxon>
    </lineage>
</organism>
<evidence type="ECO:0000313" key="3">
    <source>
        <dbReference type="Proteomes" id="UP001162131"/>
    </source>
</evidence>
<feature type="transmembrane region" description="Helical" evidence="1">
    <location>
        <begin position="20"/>
        <end position="38"/>
    </location>
</feature>
<accession>A0AAU9JE19</accession>
<evidence type="ECO:0000313" key="2">
    <source>
        <dbReference type="EMBL" id="CAG9323901.1"/>
    </source>
</evidence>
<proteinExistence type="predicted"/>
<gene>
    <name evidence="2" type="ORF">BSTOLATCC_MIC34935</name>
</gene>
<sequence length="68" mass="8051">MHIFNGNFGPKNEDMELRGLIGWIVKISWVIFILNCIFSKYSKNLTVKWFTHFSFSAITFIDLVFRFA</sequence>
<dbReference type="AlphaFoldDB" id="A0AAU9JE19"/>
<comment type="caution">
    <text evidence="2">The sequence shown here is derived from an EMBL/GenBank/DDBJ whole genome shotgun (WGS) entry which is preliminary data.</text>
</comment>